<dbReference type="EMBL" id="QWEZ01000001">
    <property type="protein sequence ID" value="RRJ83604.1"/>
    <property type="molecule type" value="Genomic_DNA"/>
</dbReference>
<dbReference type="PROSITE" id="PS00141">
    <property type="entry name" value="ASP_PROTEASE"/>
    <property type="match status" value="1"/>
</dbReference>
<keyword evidence="3" id="KW-1185">Reference proteome</keyword>
<dbReference type="InterPro" id="IPR034122">
    <property type="entry name" value="Retropepsin-like_bacterial"/>
</dbReference>
<dbReference type="CDD" id="cd05483">
    <property type="entry name" value="retropepsin_like_bacteria"/>
    <property type="match status" value="1"/>
</dbReference>
<dbReference type="InterPro" id="IPR011969">
    <property type="entry name" value="Clan_AA_Asp_peptidase_C"/>
</dbReference>
<dbReference type="InterPro" id="IPR001969">
    <property type="entry name" value="Aspartic_peptidase_AS"/>
</dbReference>
<accession>A0A3P3VME8</accession>
<evidence type="ECO:0000313" key="2">
    <source>
        <dbReference type="EMBL" id="RRJ83604.1"/>
    </source>
</evidence>
<protein>
    <submittedName>
        <fullName evidence="2">TIGR02281 family clan AA aspartic protease</fullName>
        <ecNumber evidence="2">3.4.23.-</ecNumber>
    </submittedName>
</protein>
<evidence type="ECO:0000313" key="3">
    <source>
        <dbReference type="Proteomes" id="UP000280792"/>
    </source>
</evidence>
<sequence length="215" mass="23621">MVRARLWLFPLLWLPLTLQAAPEVRVQGLFPGAAVVIIDGERHLLKVGRKPVKGVSVLEADAQSALLLIEGQPRRLTLSREVNSRFTQAQRRQVRLSLDAASDSYPVFGAINGRPLQMVVDTGASLVAMSSQQAQILGLDYLKGDPLPLTTASDQVMGYALTLDRVSIGGIERRNVRAVVVEGRFPTQVLLGMSFLQHLRIEHQGSVLLLEERSP</sequence>
<dbReference type="Gene3D" id="2.40.70.10">
    <property type="entry name" value="Acid Proteases"/>
    <property type="match status" value="1"/>
</dbReference>
<comment type="caution">
    <text evidence="2">The sequence shown here is derived from an EMBL/GenBank/DDBJ whole genome shotgun (WGS) entry which is preliminary data.</text>
</comment>
<keyword evidence="1" id="KW-0732">Signal</keyword>
<proteinExistence type="predicted"/>
<evidence type="ECO:0000256" key="1">
    <source>
        <dbReference type="SAM" id="SignalP"/>
    </source>
</evidence>
<dbReference type="EC" id="3.4.23.-" evidence="2"/>
<dbReference type="RefSeq" id="WP_125013726.1">
    <property type="nucleotide sequence ID" value="NZ_QWEZ01000001.1"/>
</dbReference>
<organism evidence="2 3">
    <name type="scientific">Aestuariirhabdus litorea</name>
    <dbReference type="NCBI Taxonomy" id="2528527"/>
    <lineage>
        <taxon>Bacteria</taxon>
        <taxon>Pseudomonadati</taxon>
        <taxon>Pseudomonadota</taxon>
        <taxon>Gammaproteobacteria</taxon>
        <taxon>Oceanospirillales</taxon>
        <taxon>Aestuariirhabdaceae</taxon>
        <taxon>Aestuariirhabdus</taxon>
    </lineage>
</organism>
<reference evidence="2 3" key="2">
    <citation type="submission" date="2018-12" db="EMBL/GenBank/DDBJ databases">
        <title>Simiduia agarivorans gen. nov., sp. nov., a marine, agarolytic bacterium isolated from shallow coastal water from Keelung, Taiwan.</title>
        <authorList>
            <person name="Shieh W.Y."/>
        </authorList>
    </citation>
    <scope>NUCLEOTIDE SEQUENCE [LARGE SCALE GENOMIC DNA]</scope>
    <source>
        <strain evidence="2 3">GTF-13</strain>
    </source>
</reference>
<gene>
    <name evidence="2" type="ORF">D0544_00315</name>
</gene>
<feature type="chain" id="PRO_5018220697" evidence="1">
    <location>
        <begin position="21"/>
        <end position="215"/>
    </location>
</feature>
<dbReference type="GO" id="GO:0006508">
    <property type="term" value="P:proteolysis"/>
    <property type="evidence" value="ECO:0007669"/>
    <property type="project" value="UniProtKB-KW"/>
</dbReference>
<dbReference type="GO" id="GO:0004190">
    <property type="term" value="F:aspartic-type endopeptidase activity"/>
    <property type="evidence" value="ECO:0007669"/>
    <property type="project" value="InterPro"/>
</dbReference>
<dbReference type="Pfam" id="PF13975">
    <property type="entry name" value="gag-asp_proteas"/>
    <property type="match status" value="1"/>
</dbReference>
<dbReference type="NCBIfam" id="TIGR02281">
    <property type="entry name" value="clan_AA_DTGA"/>
    <property type="match status" value="1"/>
</dbReference>
<reference evidence="2 3" key="1">
    <citation type="submission" date="2018-08" db="EMBL/GenBank/DDBJ databases">
        <authorList>
            <person name="Khan S.A."/>
        </authorList>
    </citation>
    <scope>NUCLEOTIDE SEQUENCE [LARGE SCALE GENOMIC DNA]</scope>
    <source>
        <strain evidence="2 3">GTF-13</strain>
    </source>
</reference>
<name>A0A3P3VME8_9GAMM</name>
<dbReference type="AlphaFoldDB" id="A0A3P3VME8"/>
<dbReference type="Proteomes" id="UP000280792">
    <property type="component" value="Unassembled WGS sequence"/>
</dbReference>
<keyword evidence="2" id="KW-0645">Protease</keyword>
<feature type="signal peptide" evidence="1">
    <location>
        <begin position="1"/>
        <end position="20"/>
    </location>
</feature>
<dbReference type="InterPro" id="IPR021109">
    <property type="entry name" value="Peptidase_aspartic_dom_sf"/>
</dbReference>
<keyword evidence="2" id="KW-0378">Hydrolase</keyword>
<dbReference type="SUPFAM" id="SSF50630">
    <property type="entry name" value="Acid proteases"/>
    <property type="match status" value="1"/>
</dbReference>